<evidence type="ECO:0000256" key="1">
    <source>
        <dbReference type="SAM" id="MobiDB-lite"/>
    </source>
</evidence>
<reference evidence="3 4" key="1">
    <citation type="submission" date="2014-04" db="EMBL/GenBank/DDBJ databases">
        <title>Whole genome of Muricauda olearia.</title>
        <authorList>
            <person name="Zhang X.-H."/>
            <person name="Tang K."/>
        </authorList>
    </citation>
    <scope>NUCLEOTIDE SEQUENCE [LARGE SCALE GENOMIC DNA]</scope>
    <source>
        <strain evidence="3 4">Th120</strain>
    </source>
</reference>
<evidence type="ECO:0000256" key="2">
    <source>
        <dbReference type="SAM" id="SignalP"/>
    </source>
</evidence>
<proteinExistence type="predicted"/>
<feature type="chain" id="PRO_5019457828" description="Collagen-like protein" evidence="2">
    <location>
        <begin position="20"/>
        <end position="362"/>
    </location>
</feature>
<protein>
    <recommendedName>
        <fullName evidence="5">Collagen-like protein</fullName>
    </recommendedName>
</protein>
<evidence type="ECO:0000313" key="4">
    <source>
        <dbReference type="Proteomes" id="UP000290261"/>
    </source>
</evidence>
<dbReference type="PROSITE" id="PS51257">
    <property type="entry name" value="PROKAR_LIPOPROTEIN"/>
    <property type="match status" value="1"/>
</dbReference>
<dbReference type="EMBL" id="JJMP01000008">
    <property type="protein sequence ID" value="RYC50696.1"/>
    <property type="molecule type" value="Genomic_DNA"/>
</dbReference>
<accession>A0A444VIU6</accession>
<dbReference type="Proteomes" id="UP000290261">
    <property type="component" value="Unassembled WGS sequence"/>
</dbReference>
<dbReference type="RefSeq" id="WP_129654933.1">
    <property type="nucleotide sequence ID" value="NZ_ML142912.1"/>
</dbReference>
<sequence>MKSIKALGMALLGMSIILASCSGEDGQTGPTGPTGPAGPTGQGTPGDPGADGLACWDLDGSGTADLESEDINNDGVVDALDCQGVPGNDGLNGQDGSDKPNMDFYFQDGFKGYSGTVDATITNINGDNGDNGTISQVSFAEMAVDRRYHVMRFDDISEQITTVLVGQGENCAEAFYMNRATLYIYITSYTNDADPLYLRVGFYNANDPLFVEAETIWTMANGTDAWHGTGGESVNWAGPFVGTDNYAVQFDAGQGVSGSNSGWFPIQLPRSVVENWICDGNTNKGIRLRLDGDNAVNGSTISFPSSENTNADLRPLLVIETEDVEPSATTKMAPSAKTKDWENLSYEEKMAPLYRYFAAKGL</sequence>
<keyword evidence="4" id="KW-1185">Reference proteome</keyword>
<organism evidence="3 4">
    <name type="scientific">Flagellimonas olearia</name>
    <dbReference type="NCBI Taxonomy" id="552546"/>
    <lineage>
        <taxon>Bacteria</taxon>
        <taxon>Pseudomonadati</taxon>
        <taxon>Bacteroidota</taxon>
        <taxon>Flavobacteriia</taxon>
        <taxon>Flavobacteriales</taxon>
        <taxon>Flavobacteriaceae</taxon>
        <taxon>Flagellimonas</taxon>
    </lineage>
</organism>
<dbReference type="AlphaFoldDB" id="A0A444VIU6"/>
<feature type="signal peptide" evidence="2">
    <location>
        <begin position="1"/>
        <end position="19"/>
    </location>
</feature>
<keyword evidence="2" id="KW-0732">Signal</keyword>
<feature type="region of interest" description="Disordered" evidence="1">
    <location>
        <begin position="23"/>
        <end position="52"/>
    </location>
</feature>
<name>A0A444VIU6_9FLAO</name>
<evidence type="ECO:0008006" key="5">
    <source>
        <dbReference type="Google" id="ProtNLM"/>
    </source>
</evidence>
<gene>
    <name evidence="3" type="ORF">DN53_16365</name>
</gene>
<comment type="caution">
    <text evidence="3">The sequence shown here is derived from an EMBL/GenBank/DDBJ whole genome shotgun (WGS) entry which is preliminary data.</text>
</comment>
<evidence type="ECO:0000313" key="3">
    <source>
        <dbReference type="EMBL" id="RYC50696.1"/>
    </source>
</evidence>